<dbReference type="Pfam" id="PF13589">
    <property type="entry name" value="HATPase_c_3"/>
    <property type="match status" value="1"/>
</dbReference>
<keyword evidence="2 4" id="KW-0227">DNA damage</keyword>
<dbReference type="InterPro" id="IPR014762">
    <property type="entry name" value="DNA_mismatch_repair_CS"/>
</dbReference>
<evidence type="ECO:0000256" key="3">
    <source>
        <dbReference type="ARBA" id="ARBA00023204"/>
    </source>
</evidence>
<dbReference type="HAMAP" id="MF_00149">
    <property type="entry name" value="DNA_mis_repair"/>
    <property type="match status" value="1"/>
</dbReference>
<dbReference type="InterPro" id="IPR020568">
    <property type="entry name" value="Ribosomal_Su5_D2-typ_SF"/>
</dbReference>
<dbReference type="InterPro" id="IPR036890">
    <property type="entry name" value="HATPase_C_sf"/>
</dbReference>
<dbReference type="Pfam" id="PF01119">
    <property type="entry name" value="DNA_mis_repair"/>
    <property type="match status" value="1"/>
</dbReference>
<evidence type="ECO:0000259" key="7">
    <source>
        <dbReference type="SMART" id="SM01340"/>
    </source>
</evidence>
<feature type="compositionally biased region" description="Basic and acidic residues" evidence="5">
    <location>
        <begin position="341"/>
        <end position="350"/>
    </location>
</feature>
<dbReference type="CDD" id="cd16926">
    <property type="entry name" value="HATPase_MutL-MLH-PMS-like"/>
    <property type="match status" value="1"/>
</dbReference>
<sequence>MPRILQLDSHVADLIAAGEVVERPGSVVKELLDNAIDAGASAVTVEIRSGGMSYIRVSDNGCGIPSEDVETAFLRHATSKIRDESDLAAIGTLGFRGEALAAVAAVSRVELLTCSSEEEMGTALSLEAGVPGEREPAGCPRGTTLVVRNLFYNTPARLKFMKKDSAEAANVAAVVQNAALSHPEVSFKFIRDGKEEMLTPGDGKLLSAIYGALGREFALGLMEVSSSGADARVWGYVTKPLSGHGTRGYQHFFVNGRYVKSRLMTAALEEAYKNRAMTGKFPGCVLHLRLHPGAVDVNVHPAKTEVKFLSERRVFDAVYYAVLSALEGELSHPEMALRAQDGARRTDTPEHGGFPAGPEVRVGPPSAASGFQTSVFPADTELKDGGLALESGRFLTYGVPSASVRLPYRETDSSITAPSVSPGSVSVQSALAPDREERQQPHESAPLPPESPGLFRILGEALETYIVVEKPGGLLLIDKHAAHERILFDRLVKEPGSVMAQVLLSPAVVALPKEESAVLLENRGMLSEFGFEVEDFGGGSLIVRQTPWDIDPGGIPSALSELAGCILDAKRVDPKSVRGEVLSSIACKAAVKAGSKSSPEEMTALVEEVMAGRVRYCPHGRPVAISLSRAQLEKQFGRIQ</sequence>
<dbReference type="GO" id="GO:0016887">
    <property type="term" value="F:ATP hydrolysis activity"/>
    <property type="evidence" value="ECO:0007669"/>
    <property type="project" value="InterPro"/>
</dbReference>
<dbReference type="GO" id="GO:0030983">
    <property type="term" value="F:mismatched DNA binding"/>
    <property type="evidence" value="ECO:0007669"/>
    <property type="project" value="InterPro"/>
</dbReference>
<dbReference type="OrthoDB" id="9763467at2"/>
<dbReference type="InterPro" id="IPR020667">
    <property type="entry name" value="DNA_mismatch_repair_MutL"/>
</dbReference>
<evidence type="ECO:0000256" key="1">
    <source>
        <dbReference type="ARBA" id="ARBA00006082"/>
    </source>
</evidence>
<dbReference type="AlphaFoldDB" id="A0A1W2A5Q0"/>
<dbReference type="SUPFAM" id="SSF54211">
    <property type="entry name" value="Ribosomal protein S5 domain 2-like"/>
    <property type="match status" value="1"/>
</dbReference>
<organism evidence="8 9">
    <name type="scientific">Papillibacter cinnamivorans DSM 12816</name>
    <dbReference type="NCBI Taxonomy" id="1122930"/>
    <lineage>
        <taxon>Bacteria</taxon>
        <taxon>Bacillati</taxon>
        <taxon>Bacillota</taxon>
        <taxon>Clostridia</taxon>
        <taxon>Eubacteriales</taxon>
        <taxon>Oscillospiraceae</taxon>
        <taxon>Papillibacter</taxon>
    </lineage>
</organism>
<evidence type="ECO:0000256" key="2">
    <source>
        <dbReference type="ARBA" id="ARBA00022763"/>
    </source>
</evidence>
<dbReference type="Gene3D" id="3.30.230.10">
    <property type="match status" value="1"/>
</dbReference>
<dbReference type="NCBIfam" id="TIGR00585">
    <property type="entry name" value="mutl"/>
    <property type="match status" value="1"/>
</dbReference>
<dbReference type="SMART" id="SM00853">
    <property type="entry name" value="MutL_C"/>
    <property type="match status" value="1"/>
</dbReference>
<proteinExistence type="inferred from homology"/>
<evidence type="ECO:0000313" key="9">
    <source>
        <dbReference type="Proteomes" id="UP000192790"/>
    </source>
</evidence>
<dbReference type="Gene3D" id="3.30.565.10">
    <property type="entry name" value="Histidine kinase-like ATPase, C-terminal domain"/>
    <property type="match status" value="1"/>
</dbReference>
<dbReference type="InterPro" id="IPR042121">
    <property type="entry name" value="MutL_C_regsub"/>
</dbReference>
<feature type="domain" description="DNA mismatch repair protein S5" evidence="7">
    <location>
        <begin position="209"/>
        <end position="327"/>
    </location>
</feature>
<dbReference type="InterPro" id="IPR038973">
    <property type="entry name" value="MutL/Mlh/Pms-like"/>
</dbReference>
<dbReference type="Pfam" id="PF08676">
    <property type="entry name" value="MutL_C"/>
    <property type="match status" value="1"/>
</dbReference>
<dbReference type="GO" id="GO:0005524">
    <property type="term" value="F:ATP binding"/>
    <property type="evidence" value="ECO:0007669"/>
    <property type="project" value="InterPro"/>
</dbReference>
<dbReference type="GO" id="GO:0140664">
    <property type="term" value="F:ATP-dependent DNA damage sensor activity"/>
    <property type="evidence" value="ECO:0007669"/>
    <property type="project" value="InterPro"/>
</dbReference>
<comment type="similarity">
    <text evidence="1 4">Belongs to the DNA mismatch repair MutL/HexB family.</text>
</comment>
<feature type="domain" description="MutL C-terminal dimerisation" evidence="6">
    <location>
        <begin position="457"/>
        <end position="597"/>
    </location>
</feature>
<evidence type="ECO:0000313" key="8">
    <source>
        <dbReference type="EMBL" id="SMC55980.1"/>
    </source>
</evidence>
<dbReference type="InterPro" id="IPR037198">
    <property type="entry name" value="MutL_C_sf"/>
</dbReference>
<name>A0A1W2A5Q0_9FIRM</name>
<dbReference type="PANTHER" id="PTHR10073:SF12">
    <property type="entry name" value="DNA MISMATCH REPAIR PROTEIN MLH1"/>
    <property type="match status" value="1"/>
</dbReference>
<dbReference type="PANTHER" id="PTHR10073">
    <property type="entry name" value="DNA MISMATCH REPAIR PROTEIN MLH, PMS, MUTL"/>
    <property type="match status" value="1"/>
</dbReference>
<dbReference type="InterPro" id="IPR002099">
    <property type="entry name" value="MutL/Mlh/PMS"/>
</dbReference>
<dbReference type="Proteomes" id="UP000192790">
    <property type="component" value="Unassembled WGS sequence"/>
</dbReference>
<feature type="region of interest" description="Disordered" evidence="5">
    <location>
        <begin position="413"/>
        <end position="452"/>
    </location>
</feature>
<dbReference type="SUPFAM" id="SSF55874">
    <property type="entry name" value="ATPase domain of HSP90 chaperone/DNA topoisomerase II/histidine kinase"/>
    <property type="match status" value="1"/>
</dbReference>
<dbReference type="CDD" id="cd00782">
    <property type="entry name" value="MutL_Trans"/>
    <property type="match status" value="1"/>
</dbReference>
<dbReference type="SMART" id="SM01340">
    <property type="entry name" value="DNA_mis_repair"/>
    <property type="match status" value="1"/>
</dbReference>
<dbReference type="RefSeq" id="WP_084234147.1">
    <property type="nucleotide sequence ID" value="NZ_FWXW01000003.1"/>
</dbReference>
<keyword evidence="3 4" id="KW-0234">DNA repair</keyword>
<dbReference type="SUPFAM" id="SSF118116">
    <property type="entry name" value="DNA mismatch repair protein MutL"/>
    <property type="match status" value="1"/>
</dbReference>
<dbReference type="InterPro" id="IPR014790">
    <property type="entry name" value="MutL_C"/>
</dbReference>
<comment type="function">
    <text evidence="4">This protein is involved in the repair of mismatches in DNA. It is required for dam-dependent methyl-directed DNA mismatch repair. May act as a 'molecular matchmaker', a protein that promotes the formation of a stable complex between two or more DNA-binding proteins in an ATP-dependent manner without itself being part of a final effector complex.</text>
</comment>
<protein>
    <recommendedName>
        <fullName evidence="4">DNA mismatch repair protein MutL</fullName>
    </recommendedName>
</protein>
<dbReference type="GO" id="GO:0032300">
    <property type="term" value="C:mismatch repair complex"/>
    <property type="evidence" value="ECO:0007669"/>
    <property type="project" value="InterPro"/>
</dbReference>
<dbReference type="GO" id="GO:0006298">
    <property type="term" value="P:mismatch repair"/>
    <property type="evidence" value="ECO:0007669"/>
    <property type="project" value="UniProtKB-UniRule"/>
</dbReference>
<gene>
    <name evidence="4" type="primary">mutL</name>
    <name evidence="8" type="ORF">SAMN02745168_1525</name>
</gene>
<dbReference type="Gene3D" id="3.30.1540.20">
    <property type="entry name" value="MutL, C-terminal domain, dimerisation subdomain"/>
    <property type="match status" value="1"/>
</dbReference>
<dbReference type="PROSITE" id="PS00058">
    <property type="entry name" value="DNA_MISMATCH_REPAIR_1"/>
    <property type="match status" value="1"/>
</dbReference>
<keyword evidence="9" id="KW-1185">Reference proteome</keyword>
<dbReference type="InterPro" id="IPR042120">
    <property type="entry name" value="MutL_C_dimsub"/>
</dbReference>
<dbReference type="FunFam" id="3.30.565.10:FF:000003">
    <property type="entry name" value="DNA mismatch repair endonuclease MutL"/>
    <property type="match status" value="1"/>
</dbReference>
<dbReference type="InterPro" id="IPR013507">
    <property type="entry name" value="DNA_mismatch_S5_2-like"/>
</dbReference>
<feature type="region of interest" description="Disordered" evidence="5">
    <location>
        <begin position="340"/>
        <end position="361"/>
    </location>
</feature>
<dbReference type="InterPro" id="IPR014721">
    <property type="entry name" value="Ribsml_uS5_D2-typ_fold_subgr"/>
</dbReference>
<reference evidence="8 9" key="1">
    <citation type="submission" date="2017-04" db="EMBL/GenBank/DDBJ databases">
        <authorList>
            <person name="Afonso C.L."/>
            <person name="Miller P.J."/>
            <person name="Scott M.A."/>
            <person name="Spackman E."/>
            <person name="Goraichik I."/>
            <person name="Dimitrov K.M."/>
            <person name="Suarez D.L."/>
            <person name="Swayne D.E."/>
        </authorList>
    </citation>
    <scope>NUCLEOTIDE SEQUENCE [LARGE SCALE GENOMIC DNA]</scope>
    <source>
        <strain evidence="8 9">DSM 12816</strain>
    </source>
</reference>
<dbReference type="STRING" id="1122930.SAMN02745168_1525"/>
<evidence type="ECO:0000259" key="6">
    <source>
        <dbReference type="SMART" id="SM00853"/>
    </source>
</evidence>
<dbReference type="EMBL" id="FWXW01000003">
    <property type="protein sequence ID" value="SMC55980.1"/>
    <property type="molecule type" value="Genomic_DNA"/>
</dbReference>
<evidence type="ECO:0000256" key="5">
    <source>
        <dbReference type="SAM" id="MobiDB-lite"/>
    </source>
</evidence>
<feature type="compositionally biased region" description="Low complexity" evidence="5">
    <location>
        <begin position="418"/>
        <end position="429"/>
    </location>
</feature>
<accession>A0A1W2A5Q0</accession>
<dbReference type="Gene3D" id="3.30.1370.100">
    <property type="entry name" value="MutL, C-terminal domain, regulatory subdomain"/>
    <property type="match status" value="1"/>
</dbReference>
<evidence type="ECO:0000256" key="4">
    <source>
        <dbReference type="HAMAP-Rule" id="MF_00149"/>
    </source>
</evidence>